<feature type="domain" description="WYL" evidence="1">
    <location>
        <begin position="135"/>
        <end position="198"/>
    </location>
</feature>
<dbReference type="AlphaFoldDB" id="A0A1Q5PRD8"/>
<dbReference type="PROSITE" id="PS52050">
    <property type="entry name" value="WYL"/>
    <property type="match status" value="1"/>
</dbReference>
<evidence type="ECO:0000259" key="1">
    <source>
        <dbReference type="Pfam" id="PF13280"/>
    </source>
</evidence>
<protein>
    <recommendedName>
        <fullName evidence="1">WYL domain-containing protein</fullName>
    </recommendedName>
</protein>
<keyword evidence="3" id="KW-1185">Reference proteome</keyword>
<accession>A0A1Q5PRD8</accession>
<proteinExistence type="predicted"/>
<dbReference type="Pfam" id="PF13280">
    <property type="entry name" value="WYL"/>
    <property type="match status" value="1"/>
</dbReference>
<dbReference type="EMBL" id="MPDM01000003">
    <property type="protein sequence ID" value="OKL49995.1"/>
    <property type="molecule type" value="Genomic_DNA"/>
</dbReference>
<dbReference type="InterPro" id="IPR051534">
    <property type="entry name" value="CBASS_pafABC_assoc_protein"/>
</dbReference>
<dbReference type="STRING" id="156892.BM477_03625"/>
<sequence>MTLRQAQAPGLSAHQLIERVSGYGSDFDETTRKLLQRDRQTLEAANWRIIATNIAGEIYYRASEPDTAAGEVALTASEAAYLASLPQLLPADSDWKRVKIAVARLLSQSLVGAQDQDGQVVAQLTVSGLGSGISHLPDLQLAFQRRATATFGYLSRNESTTRRVDIWGIWPRQGAVYLVGYDHLREAKRTFRLSRITTPVSIGESSSYQLTDQQRETEPLEEATISPRLRLPVSFAPEILQLASSVKELDGGGELVEISLPAAPLDYWLARLAEYANHLQIMEPVELRNEVNSKITHLRAILVGEHDREN</sequence>
<reference evidence="3" key="1">
    <citation type="submission" date="2016-11" db="EMBL/GenBank/DDBJ databases">
        <title>Actinomyces gypaetusis sp. nov. isolated from Gypaetus barbatus in Qinghai Tibet Plateau China.</title>
        <authorList>
            <person name="Meng X."/>
        </authorList>
    </citation>
    <scope>NUCLEOTIDE SEQUENCE [LARGE SCALE GENOMIC DNA]</scope>
    <source>
        <strain evidence="3">DSM 15383</strain>
    </source>
</reference>
<evidence type="ECO:0000313" key="3">
    <source>
        <dbReference type="Proteomes" id="UP000186465"/>
    </source>
</evidence>
<comment type="caution">
    <text evidence="2">The sequence shown here is derived from an EMBL/GenBank/DDBJ whole genome shotgun (WGS) entry which is preliminary data.</text>
</comment>
<dbReference type="PANTHER" id="PTHR34580">
    <property type="match status" value="1"/>
</dbReference>
<dbReference type="InterPro" id="IPR026881">
    <property type="entry name" value="WYL_dom"/>
</dbReference>
<evidence type="ECO:0000313" key="2">
    <source>
        <dbReference type="EMBL" id="OKL49995.1"/>
    </source>
</evidence>
<dbReference type="PANTHER" id="PTHR34580:SF1">
    <property type="entry name" value="PROTEIN PAFC"/>
    <property type="match status" value="1"/>
</dbReference>
<organism evidence="2 3">
    <name type="scientific">Boudabousia marimammalium</name>
    <dbReference type="NCBI Taxonomy" id="156892"/>
    <lineage>
        <taxon>Bacteria</taxon>
        <taxon>Bacillati</taxon>
        <taxon>Actinomycetota</taxon>
        <taxon>Actinomycetes</taxon>
        <taxon>Actinomycetales</taxon>
        <taxon>Actinomycetaceae</taxon>
        <taxon>Boudabousia</taxon>
    </lineage>
</organism>
<dbReference type="Proteomes" id="UP000186465">
    <property type="component" value="Unassembled WGS sequence"/>
</dbReference>
<name>A0A1Q5PRD8_9ACTO</name>
<gene>
    <name evidence="2" type="ORF">BM477_03625</name>
</gene>